<dbReference type="EMBL" id="JACVVD010000002">
    <property type="protein sequence ID" value="MBD0379887.1"/>
    <property type="molecule type" value="Genomic_DNA"/>
</dbReference>
<reference evidence="2" key="1">
    <citation type="submission" date="2020-09" db="EMBL/GenBank/DDBJ databases">
        <title>Draft Genome Sequence of Paenibacillus sp. WST5.</title>
        <authorList>
            <person name="Bao Z."/>
        </authorList>
    </citation>
    <scope>NUCLEOTIDE SEQUENCE</scope>
    <source>
        <strain evidence="2">WST5</strain>
    </source>
</reference>
<accession>A0A926QJ04</accession>
<organism evidence="2 3">
    <name type="scientific">Paenibacillus sedimenti</name>
    <dbReference type="NCBI Taxonomy" id="2770274"/>
    <lineage>
        <taxon>Bacteria</taxon>
        <taxon>Bacillati</taxon>
        <taxon>Bacillota</taxon>
        <taxon>Bacilli</taxon>
        <taxon>Bacillales</taxon>
        <taxon>Paenibacillaceae</taxon>
        <taxon>Paenibacillus</taxon>
    </lineage>
</organism>
<keyword evidence="1" id="KW-1133">Transmembrane helix</keyword>
<dbReference type="Proteomes" id="UP000650466">
    <property type="component" value="Unassembled WGS sequence"/>
</dbReference>
<dbReference type="Pfam" id="PF10754">
    <property type="entry name" value="DUF2569"/>
    <property type="match status" value="1"/>
</dbReference>
<feature type="transmembrane region" description="Helical" evidence="1">
    <location>
        <begin position="12"/>
        <end position="34"/>
    </location>
</feature>
<dbReference type="InterPro" id="IPR019690">
    <property type="entry name" value="DUF2569"/>
</dbReference>
<keyword evidence="3" id="KW-1185">Reference proteome</keyword>
<gene>
    <name evidence="2" type="ORF">ICC18_07160</name>
</gene>
<dbReference type="AlphaFoldDB" id="A0A926QJ04"/>
<evidence type="ECO:0000256" key="1">
    <source>
        <dbReference type="SAM" id="Phobius"/>
    </source>
</evidence>
<keyword evidence="1" id="KW-0812">Transmembrane</keyword>
<sequence length="137" mass="16205">MQENQKNLAGIRGWLLFYVIFSIVGFLINLFGLYNEFYIFKLIETLEWNIERVYDVGAYILLEILIVISLFYLLKKNKNGPQFTIITELIGILIGIIDFFFSNRRIDEVLELMLTIILGTIWILYFRYSKRVKATFG</sequence>
<keyword evidence="1" id="KW-0472">Membrane</keyword>
<feature type="transmembrane region" description="Helical" evidence="1">
    <location>
        <begin position="54"/>
        <end position="73"/>
    </location>
</feature>
<comment type="caution">
    <text evidence="2">The sequence shown here is derived from an EMBL/GenBank/DDBJ whole genome shotgun (WGS) entry which is preliminary data.</text>
</comment>
<evidence type="ECO:0000313" key="3">
    <source>
        <dbReference type="Proteomes" id="UP000650466"/>
    </source>
</evidence>
<name>A0A926QJ04_9BACL</name>
<feature type="transmembrane region" description="Helical" evidence="1">
    <location>
        <begin position="109"/>
        <end position="128"/>
    </location>
</feature>
<evidence type="ECO:0000313" key="2">
    <source>
        <dbReference type="EMBL" id="MBD0379887.1"/>
    </source>
</evidence>
<dbReference type="RefSeq" id="WP_188173668.1">
    <property type="nucleotide sequence ID" value="NZ_JACVVD010000002.1"/>
</dbReference>
<proteinExistence type="predicted"/>
<feature type="transmembrane region" description="Helical" evidence="1">
    <location>
        <begin position="85"/>
        <end position="103"/>
    </location>
</feature>
<protein>
    <submittedName>
        <fullName evidence="2">DUF2569 family protein</fullName>
    </submittedName>
</protein>